<proteinExistence type="predicted"/>
<dbReference type="EMBL" id="BRXY01000385">
    <property type="protein sequence ID" value="GMH91420.1"/>
    <property type="molecule type" value="Genomic_DNA"/>
</dbReference>
<evidence type="ECO:0000313" key="2">
    <source>
        <dbReference type="EMBL" id="GMH91420.1"/>
    </source>
</evidence>
<protein>
    <submittedName>
        <fullName evidence="2">Uncharacterized protein</fullName>
    </submittedName>
</protein>
<organism evidence="2 3">
    <name type="scientific">Triparma strigata</name>
    <dbReference type="NCBI Taxonomy" id="1606541"/>
    <lineage>
        <taxon>Eukaryota</taxon>
        <taxon>Sar</taxon>
        <taxon>Stramenopiles</taxon>
        <taxon>Ochrophyta</taxon>
        <taxon>Bolidophyceae</taxon>
        <taxon>Parmales</taxon>
        <taxon>Triparmaceae</taxon>
        <taxon>Triparma</taxon>
    </lineage>
</organism>
<sequence>MPGILNPNKISDSNSKMSSSPFLIPDYERRPSKAIRNDLNINKPKTPPNLTPLKDERPVSPVDFMDPEVGRRMSVTIQPFDSGQLHESKPQGPETVKQAQPESEVSLPPPSSKEAPDGVMGRRHHLLSFTDTSSAEKILIESQLARKSSSLLEDSVSDQFQDVVGLPEFDLDKIPQSPSKRYSVVAGHSSFFSSKTTRAASLMDSIDRIKKGEGDVKIWVELGMKMIDKEWVKNPKKVDFLAAAMILQQAADAPSNALTRSGADGKSAQFWVALATAHFHVWLKDGILAQEDRLRRAKVACEKAFEFQENLINQQVWEMLISILLYSGELSIAQKSLEKMMERFPKHPKLSGIVVFHAMCSFGLGNFVDSAEFLKETMLVPPRPYTKADISMLLARVYDKNSEEDANDDGGDDSLMQNEKNDLDMAQLAKKQYMDTFQMNKEEKQVDAGDSTAGTWLNNPNSWRRLAEKCTASGHFVFAVDCYQQALERGMEAKNDAMLWFTLAKALFRSGNGDDAMIAAKQANDLDERNRQISVAVRSWKEKAIVKQKMENAPEIPFDKVLEKVERHVLKIKEKEDDAASGDAGAQVDEKVAEKTVPETEIDEREKDAEKAEVDAEAEQEETAPPMPSGVTTTLPPISSQNLQQQQQEDEEMEEEEGGFGGVSGLHSDTMMIKPSSAETDRLGSPSETLFFDDETLASQNYFVGEGKSLSSGFSRGGSAGGKRRKNTERIKDNISAQMASSLLRRRKERSERKKALEAAKQQEMQAKAQEELLKEADEKKALPLWKQKHREMEMRKDEANAKWRKGSKVISVAEAFRQAEDRKFHPSFNSATSQIYRKHSVERYKKLGYPSNTARKYQNHWIRKVTKLMEGMVSEQELRKCIFDVRTHYPNITNTSAFVALAGAEGSVEEACAKLSDPAFVLESRLIGRVIDADSFIQLEDQKESASQEQRRLNEDGSLAGQGGGGSSIAELENSIAPSLDGMSLQSGFTHPELSSIFTPPPNTRVNILAGLSGGKRTAESQLSYMQALSSPDAKSNRKSSVDFMVENFSTERKNTPAVSINIGGIIRTNEWGHEARTGAKKGFRNRLLGKSSSREMAEVSVAESFYSPIQKNR</sequence>
<feature type="compositionally biased region" description="Polar residues" evidence="1">
    <location>
        <begin position="630"/>
        <end position="643"/>
    </location>
</feature>
<feature type="compositionally biased region" description="Low complexity" evidence="1">
    <location>
        <begin position="11"/>
        <end position="20"/>
    </location>
</feature>
<dbReference type="OrthoDB" id="165838at2759"/>
<dbReference type="AlphaFoldDB" id="A0A9W7BSB0"/>
<feature type="compositionally biased region" description="Basic and acidic residues" evidence="1">
    <location>
        <begin position="942"/>
        <end position="956"/>
    </location>
</feature>
<feature type="compositionally biased region" description="Basic and acidic residues" evidence="1">
    <location>
        <begin position="588"/>
        <end position="614"/>
    </location>
</feature>
<evidence type="ECO:0000313" key="3">
    <source>
        <dbReference type="Proteomes" id="UP001165085"/>
    </source>
</evidence>
<feature type="region of interest" description="Disordered" evidence="1">
    <location>
        <begin position="942"/>
        <end position="971"/>
    </location>
</feature>
<comment type="caution">
    <text evidence="2">The sequence shown here is derived from an EMBL/GenBank/DDBJ whole genome shotgun (WGS) entry which is preliminary data.</text>
</comment>
<dbReference type="Gene3D" id="1.25.40.10">
    <property type="entry name" value="Tetratricopeptide repeat domain"/>
    <property type="match status" value="1"/>
</dbReference>
<feature type="region of interest" description="Disordered" evidence="1">
    <location>
        <begin position="1"/>
        <end position="119"/>
    </location>
</feature>
<feature type="compositionally biased region" description="Acidic residues" evidence="1">
    <location>
        <begin position="648"/>
        <end position="658"/>
    </location>
</feature>
<feature type="region of interest" description="Disordered" evidence="1">
    <location>
        <begin position="706"/>
        <end position="767"/>
    </location>
</feature>
<feature type="region of interest" description="Disordered" evidence="1">
    <location>
        <begin position="573"/>
        <end position="670"/>
    </location>
</feature>
<dbReference type="Proteomes" id="UP001165085">
    <property type="component" value="Unassembled WGS sequence"/>
</dbReference>
<accession>A0A9W7BSB0</accession>
<dbReference type="SUPFAM" id="SSF48452">
    <property type="entry name" value="TPR-like"/>
    <property type="match status" value="1"/>
</dbReference>
<reference evidence="3" key="1">
    <citation type="journal article" date="2023" name="Commun. Biol.">
        <title>Genome analysis of Parmales, the sister group of diatoms, reveals the evolutionary specialization of diatoms from phago-mixotrophs to photoautotrophs.</title>
        <authorList>
            <person name="Ban H."/>
            <person name="Sato S."/>
            <person name="Yoshikawa S."/>
            <person name="Yamada K."/>
            <person name="Nakamura Y."/>
            <person name="Ichinomiya M."/>
            <person name="Sato N."/>
            <person name="Blanc-Mathieu R."/>
            <person name="Endo H."/>
            <person name="Kuwata A."/>
            <person name="Ogata H."/>
        </authorList>
    </citation>
    <scope>NUCLEOTIDE SEQUENCE [LARGE SCALE GENOMIC DNA]</scope>
    <source>
        <strain evidence="3">NIES 3701</strain>
    </source>
</reference>
<keyword evidence="3" id="KW-1185">Reference proteome</keyword>
<dbReference type="InterPro" id="IPR011990">
    <property type="entry name" value="TPR-like_helical_dom_sf"/>
</dbReference>
<gene>
    <name evidence="2" type="ORF">TrST_g6965</name>
</gene>
<feature type="compositionally biased region" description="Basic and acidic residues" evidence="1">
    <location>
        <begin position="749"/>
        <end position="758"/>
    </location>
</feature>
<name>A0A9W7BSB0_9STRA</name>
<evidence type="ECO:0000256" key="1">
    <source>
        <dbReference type="SAM" id="MobiDB-lite"/>
    </source>
</evidence>